<keyword evidence="3 6" id="KW-0547">Nucleotide-binding</keyword>
<keyword evidence="5 6" id="KW-0067">ATP-binding</keyword>
<dbReference type="PANTHER" id="PTHR45646">
    <property type="entry name" value="SERINE/THREONINE-PROTEIN KINASE DOA-RELATED"/>
    <property type="match status" value="1"/>
</dbReference>
<reference evidence="9 10" key="1">
    <citation type="submission" date="2021-02" db="EMBL/GenBank/DDBJ databases">
        <title>Pan-genome distribution and transcriptional activeness of fungal secondary metabolism genes in Aspergillus section Fumigati.</title>
        <authorList>
            <person name="Takahashi H."/>
            <person name="Umemura M."/>
            <person name="Ninomiya A."/>
            <person name="Kusuya Y."/>
            <person name="Urayama S."/>
            <person name="Shimizu M."/>
            <person name="Watanabe A."/>
            <person name="Kamei K."/>
            <person name="Yaguchi T."/>
            <person name="Hagiwara D."/>
        </authorList>
    </citation>
    <scope>NUCLEOTIDE SEQUENCE [LARGE SCALE GENOMIC DNA]</scope>
    <source>
        <strain evidence="9 10">IFM 47045</strain>
    </source>
</reference>
<dbReference type="AlphaFoldDB" id="A0A9P3C0R2"/>
<gene>
    <name evidence="9" type="ORF">Aspvir_007476</name>
</gene>
<evidence type="ECO:0000256" key="3">
    <source>
        <dbReference type="ARBA" id="ARBA00022741"/>
    </source>
</evidence>
<dbReference type="EMBL" id="BOPL01000005">
    <property type="protein sequence ID" value="GIK03407.1"/>
    <property type="molecule type" value="Genomic_DNA"/>
</dbReference>
<dbReference type="GO" id="GO:0004674">
    <property type="term" value="F:protein serine/threonine kinase activity"/>
    <property type="evidence" value="ECO:0007669"/>
    <property type="project" value="UniProtKB-KW"/>
</dbReference>
<dbReference type="Proteomes" id="UP000710440">
    <property type="component" value="Unassembled WGS sequence"/>
</dbReference>
<keyword evidence="4" id="KW-0418">Kinase</keyword>
<evidence type="ECO:0000313" key="9">
    <source>
        <dbReference type="EMBL" id="GIK03407.1"/>
    </source>
</evidence>
<organism evidence="9 10">
    <name type="scientific">Aspergillus viridinutans</name>
    <dbReference type="NCBI Taxonomy" id="75553"/>
    <lineage>
        <taxon>Eukaryota</taxon>
        <taxon>Fungi</taxon>
        <taxon>Dikarya</taxon>
        <taxon>Ascomycota</taxon>
        <taxon>Pezizomycotina</taxon>
        <taxon>Eurotiomycetes</taxon>
        <taxon>Eurotiomycetidae</taxon>
        <taxon>Eurotiales</taxon>
        <taxon>Aspergillaceae</taxon>
        <taxon>Aspergillus</taxon>
        <taxon>Aspergillus subgen. Fumigati</taxon>
    </lineage>
</organism>
<evidence type="ECO:0000256" key="7">
    <source>
        <dbReference type="SAM" id="MobiDB-lite"/>
    </source>
</evidence>
<dbReference type="RefSeq" id="XP_043126593.1">
    <property type="nucleotide sequence ID" value="XM_043270658.1"/>
</dbReference>
<evidence type="ECO:0000256" key="5">
    <source>
        <dbReference type="ARBA" id="ARBA00022840"/>
    </source>
</evidence>
<feature type="compositionally biased region" description="Basic and acidic residues" evidence="7">
    <location>
        <begin position="365"/>
        <end position="380"/>
    </location>
</feature>
<evidence type="ECO:0000256" key="2">
    <source>
        <dbReference type="ARBA" id="ARBA00022679"/>
    </source>
</evidence>
<feature type="domain" description="Protein kinase" evidence="8">
    <location>
        <begin position="50"/>
        <end position="420"/>
    </location>
</feature>
<dbReference type="SUPFAM" id="SSF56112">
    <property type="entry name" value="Protein kinase-like (PK-like)"/>
    <property type="match status" value="1"/>
</dbReference>
<dbReference type="PROSITE" id="PS50011">
    <property type="entry name" value="PROTEIN_KINASE_DOM"/>
    <property type="match status" value="1"/>
</dbReference>
<keyword evidence="10" id="KW-1185">Reference proteome</keyword>
<evidence type="ECO:0000259" key="8">
    <source>
        <dbReference type="PROSITE" id="PS50011"/>
    </source>
</evidence>
<evidence type="ECO:0000313" key="10">
    <source>
        <dbReference type="Proteomes" id="UP000710440"/>
    </source>
</evidence>
<dbReference type="InterPro" id="IPR000719">
    <property type="entry name" value="Prot_kinase_dom"/>
</dbReference>
<dbReference type="GeneID" id="66935458"/>
<keyword evidence="1" id="KW-0723">Serine/threonine-protein kinase</keyword>
<keyword evidence="2" id="KW-0808">Transferase</keyword>
<protein>
    <recommendedName>
        <fullName evidence="8">Protein kinase domain-containing protein</fullName>
    </recommendedName>
</protein>
<dbReference type="Gene3D" id="3.30.200.20">
    <property type="entry name" value="Phosphorylase Kinase, domain 1"/>
    <property type="match status" value="1"/>
</dbReference>
<feature type="region of interest" description="Disordered" evidence="7">
    <location>
        <begin position="354"/>
        <end position="382"/>
    </location>
</feature>
<dbReference type="SMART" id="SM00220">
    <property type="entry name" value="S_TKc"/>
    <property type="match status" value="1"/>
</dbReference>
<comment type="caution">
    <text evidence="9">The sequence shown here is derived from an EMBL/GenBank/DDBJ whole genome shotgun (WGS) entry which is preliminary data.</text>
</comment>
<dbReference type="GO" id="GO:0005524">
    <property type="term" value="F:ATP binding"/>
    <property type="evidence" value="ECO:0007669"/>
    <property type="project" value="UniProtKB-UniRule"/>
</dbReference>
<dbReference type="GO" id="GO:0005634">
    <property type="term" value="C:nucleus"/>
    <property type="evidence" value="ECO:0007669"/>
    <property type="project" value="TreeGrafter"/>
</dbReference>
<evidence type="ECO:0000256" key="4">
    <source>
        <dbReference type="ARBA" id="ARBA00022777"/>
    </source>
</evidence>
<evidence type="ECO:0000256" key="1">
    <source>
        <dbReference type="ARBA" id="ARBA00022527"/>
    </source>
</evidence>
<dbReference type="Gene3D" id="1.10.510.10">
    <property type="entry name" value="Transferase(Phosphotransferase) domain 1"/>
    <property type="match status" value="1"/>
</dbReference>
<feature type="binding site" evidence="6">
    <location>
        <position position="79"/>
    </location>
    <ligand>
        <name>ATP</name>
        <dbReference type="ChEBI" id="CHEBI:30616"/>
    </ligand>
</feature>
<dbReference type="InterPro" id="IPR051175">
    <property type="entry name" value="CLK_kinases"/>
</dbReference>
<dbReference type="OrthoDB" id="5979581at2759"/>
<dbReference type="GO" id="GO:0043484">
    <property type="term" value="P:regulation of RNA splicing"/>
    <property type="evidence" value="ECO:0007669"/>
    <property type="project" value="TreeGrafter"/>
</dbReference>
<dbReference type="InterPro" id="IPR011009">
    <property type="entry name" value="Kinase-like_dom_sf"/>
</dbReference>
<accession>A0A9P3C0R2</accession>
<dbReference type="InterPro" id="IPR017441">
    <property type="entry name" value="Protein_kinase_ATP_BS"/>
</dbReference>
<proteinExistence type="predicted"/>
<name>A0A9P3C0R2_ASPVI</name>
<sequence>MVFSTGITGGIPYTLPNVEYIPIDDVEKLERYRPGGYHPITIGAWLNDRYRIVHKLGFGTYSTVWLARDQEAEKYVAIKITVAAGDPADSQESNILRQLGIGELKAKPHIGAAYIPRILDEFSISGPNGIHRCFVTVPGMMSLAEAKDASSARLFQLPVARAIAAQLVQAVAFLHSQGIVHADLHAGNILLRLPESMDTLSPERLYEQCGRPHTEPVERLDQRPLPNGVPSHVVVPVWLGKASEQISPSEAQIIVTDYGESFTPATTRRHYSHIPALLVPPEVHFEPQRPLSFPADIWTLACTIWEIIGQRPLFEGFNPSVDWVIREQVDALGKLPLEWWVKWDSRTRWFNEDGTRHSGASPRTWEQRFSDSVQEPRQEAKTQVVEEEEQAALLAMLRAMLAFRPEERPTATEVMESEWMQKWALPSLPSQMKG</sequence>
<dbReference type="PROSITE" id="PS00107">
    <property type="entry name" value="PROTEIN_KINASE_ATP"/>
    <property type="match status" value="1"/>
</dbReference>
<dbReference type="Pfam" id="PF00069">
    <property type="entry name" value="Pkinase"/>
    <property type="match status" value="1"/>
</dbReference>
<dbReference type="PANTHER" id="PTHR45646:SF11">
    <property type="entry name" value="SERINE_THREONINE-PROTEIN KINASE DOA"/>
    <property type="match status" value="1"/>
</dbReference>
<evidence type="ECO:0000256" key="6">
    <source>
        <dbReference type="PROSITE-ProRule" id="PRU10141"/>
    </source>
</evidence>